<feature type="domain" description="NHR" evidence="2">
    <location>
        <begin position="1095"/>
        <end position="1259"/>
    </location>
</feature>
<feature type="compositionally biased region" description="Polar residues" evidence="1">
    <location>
        <begin position="1346"/>
        <end position="1356"/>
    </location>
</feature>
<feature type="domain" description="NHR" evidence="2">
    <location>
        <begin position="227"/>
        <end position="394"/>
    </location>
</feature>
<evidence type="ECO:0000256" key="1">
    <source>
        <dbReference type="SAM" id="MobiDB-lite"/>
    </source>
</evidence>
<dbReference type="PANTHER" id="PTHR12429">
    <property type="entry name" value="NEURALIZED"/>
    <property type="match status" value="1"/>
</dbReference>
<feature type="domain" description="NHR" evidence="2">
    <location>
        <begin position="821"/>
        <end position="993"/>
    </location>
</feature>
<dbReference type="Pfam" id="PF07177">
    <property type="entry name" value="Neuralized"/>
    <property type="match status" value="6"/>
</dbReference>
<dbReference type="EMBL" id="JBEUOH010000001">
    <property type="protein sequence ID" value="KAL0902441.1"/>
    <property type="molecule type" value="Genomic_DNA"/>
</dbReference>
<proteinExistence type="predicted"/>
<reference evidence="3 4" key="1">
    <citation type="submission" date="2024-06" db="EMBL/GenBank/DDBJ databases">
        <title>A chromosome-level genome assembly of beet webworm, Loxostege sticticalis.</title>
        <authorList>
            <person name="Zhang Y."/>
        </authorList>
    </citation>
    <scope>NUCLEOTIDE SEQUENCE [LARGE SCALE GENOMIC DNA]</scope>
    <source>
        <strain evidence="3">AQ026</strain>
        <tissue evidence="3">Whole body</tissue>
    </source>
</reference>
<dbReference type="SUPFAM" id="SSF49899">
    <property type="entry name" value="Concanavalin A-like lectins/glucanases"/>
    <property type="match status" value="1"/>
</dbReference>
<protein>
    <recommendedName>
        <fullName evidence="2">NHR domain-containing protein</fullName>
    </recommendedName>
</protein>
<dbReference type="Gene3D" id="2.60.120.920">
    <property type="match status" value="6"/>
</dbReference>
<dbReference type="InterPro" id="IPR037962">
    <property type="entry name" value="Neuralized"/>
</dbReference>
<name>A0ABR3IMY7_LOXSC</name>
<evidence type="ECO:0000313" key="4">
    <source>
        <dbReference type="Proteomes" id="UP001549920"/>
    </source>
</evidence>
<dbReference type="InterPro" id="IPR043136">
    <property type="entry name" value="B30.2/SPRY_sf"/>
</dbReference>
<dbReference type="InterPro" id="IPR013320">
    <property type="entry name" value="ConA-like_dom_sf"/>
</dbReference>
<evidence type="ECO:0000313" key="3">
    <source>
        <dbReference type="EMBL" id="KAL0902441.1"/>
    </source>
</evidence>
<feature type="domain" description="NHR" evidence="2">
    <location>
        <begin position="428"/>
        <end position="594"/>
    </location>
</feature>
<dbReference type="PROSITE" id="PS51065">
    <property type="entry name" value="NHR"/>
    <property type="match status" value="6"/>
</dbReference>
<dbReference type="SMART" id="SM00588">
    <property type="entry name" value="NEUZ"/>
    <property type="match status" value="5"/>
</dbReference>
<comment type="caution">
    <text evidence="3">The sequence shown here is derived from an EMBL/GenBank/DDBJ whole genome shotgun (WGS) entry which is preliminary data.</text>
</comment>
<feature type="domain" description="NHR" evidence="2">
    <location>
        <begin position="1"/>
        <end position="164"/>
    </location>
</feature>
<dbReference type="Proteomes" id="UP001549920">
    <property type="component" value="Unassembled WGS sequence"/>
</dbReference>
<dbReference type="PANTHER" id="PTHR12429:SF14">
    <property type="entry name" value="NEURALIZED-LIKE PROTEIN 4"/>
    <property type="match status" value="1"/>
</dbReference>
<dbReference type="InterPro" id="IPR006573">
    <property type="entry name" value="NHR_dom"/>
</dbReference>
<keyword evidence="4" id="KW-1185">Reference proteome</keyword>
<sequence length="1693" mass="187849">MRFHRRCGDRVTLLNDNSTAVRNFVEFNHGLILSAEHLKDDVMFEVCIDRKVNVWNGSLEIGVTTLDPEYMELPATATKLRNTAWIMSGSSIVKDGVTVVNSYGPELDTLREGDCLGVMRTSKGELMFYINGRCIGIAARDLPPKVFAVIDLYGQCVQVSITHSNGMRPIMESSLDQIEEDPNNDDTLTSSEIDVVAGPAETTPKDSQNVYIPMPVEGACALVAQDRLRFHPRCGILVKLSANNKSAERARPLDDYNNGVVMTHRPLYDNELFEIRIDRLVDKWSGSIEVGVTTHNPATVRFPSTMTNMDSGTIMMSGCKVLLNGHGTCTEYGNFNLDELREGDTVGMMRKSNGKLHYFINGVDQGVATDKVEPQVWGVVDLYGMTVKVSIVDPCEDVDSNINPPSVHNSTYQFPSLCRYRATIDEHSLLFHTLRDSNVIIINDGKTAHRPNAFEYFNNGIVMTNRTLRTGELFQVRLDLVIPKWAGSIEIGVTQHSSNDIKFPFKMSNAKSGTWAMTGEDVIRDGTIIIPQYVRNLNRLVEGDTVGVMRKDMGILHFFVNGVDQGPAAFNIPEHVFGIVDLYGRVAQATIVDCYMPPPFSPESPLSTESNATIYPEMCFHRVHGRNAHLSRNRLTAYRGTVYSEFNDAVLFSSRPLRECDMFELRIDKMVDCWIGSLEIGVTAIRPDDLESNGGVGAVAGTATDLNWDTYILSGAAMMKDGECVRSGYPLDLDTLTVGSRVGMMWHADRSLHYYLDGMDMGKAWYVPHLNIYAVVDLYGQCTQVTILQNEERAFNYNGCNNSDNSILSNSRALSSPPPPYWSFSEYCGENVYLMHDCSFARRFTPDPMAALVFSSAHLAIGEVFEIKIVECKYGYAGSFRMGVTDINILNAHVNSSFPPSVCYLPHYTAYVDGKYIKYSRAGSREQDIYSFAPSFEWLRPGDRIGLKKTSDGRVLIYFNSELMDAAFEKVPDKVYVIMEMFGHVTKIQAVSRGNLGNAFPQSTIPNDECIKAIPPIMNNSNSVCNNTGAVQTYSQPLPEPTNSEVIIPEVPQTIETVVAGQETPVAESSNGGEATGSTAGLVTTEPRRRRHPLPYTFHYVHGKNIKLCSSDTVAVRTSGYKDGIAIVSQPLRRGHNFRFRVDKVAGEWSGSVSIGALGSLPADSLPPCAMHLDPPLWAVSSDLLHDNGTFKKTQMASALDELAEQSVLTIHFRFNSELVVDVDGKVVGVIGFVPRTYSHVYPMVDLYGRVQQVSVLLHPYVVVSGTSLDLPIIAENLREESLAELEVDDEDDARAHYTDCTHVTEPRPKRKTKAYSQDNLVEDQLEPIIVQAGPSSHPDPPIPSLPTTENETSNPDIKCRKVCPNRLSLHHSLILSDNTSFPTDNNEAVNRCIQKSHSTHSFCQVADDNVLDTEMKDSLRHTYSVGSRVGEDTEDPVPNENFCDTNIRHNDRYPEANDVDSLDNEIMDALTLETGNLPDLSEEQSSSLDDSTRHDFWTESLSAENLNYLNRLLSFDQDGAEGQSLEAEWEASGEGCEHLHLVLKYWNYLALPYPELRQAVSWGQVRCYCGGCQPDAQPPLAGWVRIERIDGVGAAQRAFWHVVRSTLGSAQAATGEAGLVRRPRSLAPAPNTAPALAVDVWFDEEGKPHNTVLAIEIDVEGSEAENDRLLAFLIYLRSPMVFIDDNPPSLEE</sequence>
<gene>
    <name evidence="3" type="ORF">ABMA27_000307</name>
</gene>
<dbReference type="CDD" id="cd12887">
    <property type="entry name" value="SPRY_NHR_like"/>
    <property type="match status" value="5"/>
</dbReference>
<feature type="domain" description="NHR" evidence="2">
    <location>
        <begin position="617"/>
        <end position="790"/>
    </location>
</feature>
<accession>A0ABR3IMY7</accession>
<organism evidence="3 4">
    <name type="scientific">Loxostege sticticalis</name>
    <name type="common">Beet webworm moth</name>
    <dbReference type="NCBI Taxonomy" id="481309"/>
    <lineage>
        <taxon>Eukaryota</taxon>
        <taxon>Metazoa</taxon>
        <taxon>Ecdysozoa</taxon>
        <taxon>Arthropoda</taxon>
        <taxon>Hexapoda</taxon>
        <taxon>Insecta</taxon>
        <taxon>Pterygota</taxon>
        <taxon>Neoptera</taxon>
        <taxon>Endopterygota</taxon>
        <taxon>Lepidoptera</taxon>
        <taxon>Glossata</taxon>
        <taxon>Ditrysia</taxon>
        <taxon>Pyraloidea</taxon>
        <taxon>Crambidae</taxon>
        <taxon>Pyraustinae</taxon>
        <taxon>Loxostege</taxon>
    </lineage>
</organism>
<evidence type="ECO:0000259" key="2">
    <source>
        <dbReference type="PROSITE" id="PS51065"/>
    </source>
</evidence>
<feature type="region of interest" description="Disordered" evidence="1">
    <location>
        <begin position="1333"/>
        <end position="1358"/>
    </location>
</feature>